<dbReference type="FunFam" id="3.40.50.720:FF:000121">
    <property type="entry name" value="Prostaglandin reductase 2"/>
    <property type="match status" value="1"/>
</dbReference>
<dbReference type="Pfam" id="PF00107">
    <property type="entry name" value="ADH_zinc_N"/>
    <property type="match status" value="1"/>
</dbReference>
<dbReference type="InterPro" id="IPR045010">
    <property type="entry name" value="MDR_fam"/>
</dbReference>
<dbReference type="OrthoDB" id="9805663at2"/>
<gene>
    <name evidence="3" type="ORF">FZ942_19230</name>
</gene>
<dbReference type="Pfam" id="PF16884">
    <property type="entry name" value="ADH_N_2"/>
    <property type="match status" value="1"/>
</dbReference>
<dbReference type="InterPro" id="IPR041694">
    <property type="entry name" value="ADH_N_2"/>
</dbReference>
<keyword evidence="1" id="KW-0560">Oxidoreductase</keyword>
<dbReference type="RefSeq" id="WP_149232692.1">
    <property type="nucleotide sequence ID" value="NZ_JALJXJ010000010.1"/>
</dbReference>
<dbReference type="PANTHER" id="PTHR43205">
    <property type="entry name" value="PROSTAGLANDIN REDUCTASE"/>
    <property type="match status" value="1"/>
</dbReference>
<evidence type="ECO:0000313" key="3">
    <source>
        <dbReference type="EMBL" id="KAA0594935.1"/>
    </source>
</evidence>
<reference evidence="3 4" key="1">
    <citation type="submission" date="2019-08" db="EMBL/GenBank/DDBJ databases">
        <authorList>
            <person name="Grouzdev D."/>
            <person name="Tikhonova E."/>
            <person name="Kravchenko I."/>
        </authorList>
    </citation>
    <scope>NUCLEOTIDE SEQUENCE [LARGE SCALE GENOMIC DNA]</scope>
    <source>
        <strain evidence="3 4">59b</strain>
    </source>
</reference>
<dbReference type="GO" id="GO:0016628">
    <property type="term" value="F:oxidoreductase activity, acting on the CH-CH group of donors, NAD or NADP as acceptor"/>
    <property type="evidence" value="ECO:0007669"/>
    <property type="project" value="InterPro"/>
</dbReference>
<name>A0A5A9GM84_AZOLI</name>
<dbReference type="SMART" id="SM00829">
    <property type="entry name" value="PKS_ER"/>
    <property type="match status" value="1"/>
</dbReference>
<dbReference type="CDD" id="cd05288">
    <property type="entry name" value="PGDH"/>
    <property type="match status" value="1"/>
</dbReference>
<keyword evidence="4" id="KW-1185">Reference proteome</keyword>
<dbReference type="PANTHER" id="PTHR43205:SF7">
    <property type="entry name" value="PROSTAGLANDIN REDUCTASE 1"/>
    <property type="match status" value="1"/>
</dbReference>
<proteinExistence type="predicted"/>
<dbReference type="InterPro" id="IPR036291">
    <property type="entry name" value="NAD(P)-bd_dom_sf"/>
</dbReference>
<evidence type="ECO:0000259" key="2">
    <source>
        <dbReference type="SMART" id="SM00829"/>
    </source>
</evidence>
<sequence>MIRTLNRQVRLARRPRGAPVPDDFRIVDGPVPVPNDGELLLRNLYLSLDPYMRGRMNDSHGSYASPYALPFALDAPPGGGTVARVMRSRLDSFAEGDLVVTPDAGWQTFAISDGTGLRRLPNDMAQPSQALGVLGMTGFTAWWGLTAIGRPQAGETLVVSAAAGAVGSVVGQIGRLLGCRVIGIAGGTDKCRQVVEELGFDACLDYRVPDLAGRLREAAPDGIDIYFENVGGAVREAVWPLLNNDARVPVCGLVSGYNGVTEEAGGIHALLMSLIVKRIRLQGFMNADHLDSFPDFERQMRGWLDAGQLRALETIVDGLDQAATAFVGLFEGHNTGKLVVRLSE</sequence>
<dbReference type="SUPFAM" id="SSF50129">
    <property type="entry name" value="GroES-like"/>
    <property type="match status" value="1"/>
</dbReference>
<accession>A0A5A9GM84</accession>
<comment type="caution">
    <text evidence="3">The sequence shown here is derived from an EMBL/GenBank/DDBJ whole genome shotgun (WGS) entry which is preliminary data.</text>
</comment>
<organism evidence="3 4">
    <name type="scientific">Azospirillum lipoferum</name>
    <dbReference type="NCBI Taxonomy" id="193"/>
    <lineage>
        <taxon>Bacteria</taxon>
        <taxon>Pseudomonadati</taxon>
        <taxon>Pseudomonadota</taxon>
        <taxon>Alphaproteobacteria</taxon>
        <taxon>Rhodospirillales</taxon>
        <taxon>Azospirillaceae</taxon>
        <taxon>Azospirillum</taxon>
    </lineage>
</organism>
<feature type="domain" description="Enoyl reductase (ER)" evidence="2">
    <location>
        <begin position="19"/>
        <end position="340"/>
    </location>
</feature>
<dbReference type="Gene3D" id="3.90.180.10">
    <property type="entry name" value="Medium-chain alcohol dehydrogenases, catalytic domain"/>
    <property type="match status" value="1"/>
</dbReference>
<dbReference type="AlphaFoldDB" id="A0A5A9GM84"/>
<dbReference type="SUPFAM" id="SSF51735">
    <property type="entry name" value="NAD(P)-binding Rossmann-fold domains"/>
    <property type="match status" value="1"/>
</dbReference>
<dbReference type="InterPro" id="IPR011032">
    <property type="entry name" value="GroES-like_sf"/>
</dbReference>
<evidence type="ECO:0000313" key="4">
    <source>
        <dbReference type="Proteomes" id="UP000324927"/>
    </source>
</evidence>
<dbReference type="Proteomes" id="UP000324927">
    <property type="component" value="Unassembled WGS sequence"/>
</dbReference>
<dbReference type="EMBL" id="VTTN01000007">
    <property type="protein sequence ID" value="KAA0594935.1"/>
    <property type="molecule type" value="Genomic_DNA"/>
</dbReference>
<evidence type="ECO:0000256" key="1">
    <source>
        <dbReference type="ARBA" id="ARBA00023002"/>
    </source>
</evidence>
<protein>
    <submittedName>
        <fullName evidence="3">NADP-dependent oxidoreductase</fullName>
    </submittedName>
</protein>
<dbReference type="InterPro" id="IPR013149">
    <property type="entry name" value="ADH-like_C"/>
</dbReference>
<dbReference type="InterPro" id="IPR020843">
    <property type="entry name" value="ER"/>
</dbReference>
<dbReference type="Gene3D" id="3.40.50.720">
    <property type="entry name" value="NAD(P)-binding Rossmann-like Domain"/>
    <property type="match status" value="1"/>
</dbReference>